<dbReference type="AlphaFoldDB" id="A0A7J6KZ18"/>
<dbReference type="Proteomes" id="UP000591131">
    <property type="component" value="Unassembled WGS sequence"/>
</dbReference>
<comment type="caution">
    <text evidence="1">The sequence shown here is derived from an EMBL/GenBank/DDBJ whole genome shotgun (WGS) entry which is preliminary data.</text>
</comment>
<dbReference type="EMBL" id="JAAPAO010000958">
    <property type="protein sequence ID" value="KAF4652144.1"/>
    <property type="molecule type" value="Genomic_DNA"/>
</dbReference>
<keyword evidence="2" id="KW-1185">Reference proteome</keyword>
<protein>
    <submittedName>
        <fullName evidence="1">Uncharacterized protein</fullName>
    </submittedName>
</protein>
<accession>A0A7J6KZ18</accession>
<evidence type="ECO:0000313" key="1">
    <source>
        <dbReference type="EMBL" id="KAF4652144.1"/>
    </source>
</evidence>
<evidence type="ECO:0000313" key="2">
    <source>
        <dbReference type="Proteomes" id="UP000591131"/>
    </source>
</evidence>
<name>A0A7J6KZ18_PERCH</name>
<reference evidence="1 2" key="1">
    <citation type="submission" date="2020-04" db="EMBL/GenBank/DDBJ databases">
        <title>Perkinsus chesapeaki whole genome sequence.</title>
        <authorList>
            <person name="Bogema D.R."/>
        </authorList>
    </citation>
    <scope>NUCLEOTIDE SEQUENCE [LARGE SCALE GENOMIC DNA]</scope>
    <source>
        <strain evidence="1">ATCC PRA-425</strain>
    </source>
</reference>
<feature type="non-terminal residue" evidence="1">
    <location>
        <position position="102"/>
    </location>
</feature>
<gene>
    <name evidence="1" type="ORF">FOL47_011242</name>
</gene>
<proteinExistence type="predicted"/>
<organism evidence="1 2">
    <name type="scientific">Perkinsus chesapeaki</name>
    <name type="common">Clam parasite</name>
    <name type="synonym">Perkinsus andrewsi</name>
    <dbReference type="NCBI Taxonomy" id="330153"/>
    <lineage>
        <taxon>Eukaryota</taxon>
        <taxon>Sar</taxon>
        <taxon>Alveolata</taxon>
        <taxon>Perkinsozoa</taxon>
        <taxon>Perkinsea</taxon>
        <taxon>Perkinsida</taxon>
        <taxon>Perkinsidae</taxon>
        <taxon>Perkinsus</taxon>
    </lineage>
</organism>
<sequence>MSILRNVSKVRSAGTSALPPMIRVLEELRKLRKVKVDPEEVITLLYEATEPKTLTAYTSRQLAELAYSIVMVIGEGTEVEWLSSVGDEIMRRGGQGFYSRDI</sequence>